<dbReference type="Proteomes" id="UP000463857">
    <property type="component" value="Chromosome"/>
</dbReference>
<evidence type="ECO:0000313" key="2">
    <source>
        <dbReference type="EMBL" id="QHC01343.1"/>
    </source>
</evidence>
<accession>A0A7L4YQY2</accession>
<dbReference type="InParanoid" id="A0A7L4YQY2"/>
<feature type="domain" description="DUF2726" evidence="1">
    <location>
        <begin position="259"/>
        <end position="303"/>
    </location>
</feature>
<dbReference type="EMBL" id="CP047156">
    <property type="protein sequence ID" value="QHC01343.1"/>
    <property type="molecule type" value="Genomic_DNA"/>
</dbReference>
<dbReference type="OrthoDB" id="3771067at2"/>
<evidence type="ECO:0000259" key="1">
    <source>
        <dbReference type="Pfam" id="PF10881"/>
    </source>
</evidence>
<dbReference type="Pfam" id="PF10881">
    <property type="entry name" value="DUF2726"/>
    <property type="match status" value="1"/>
</dbReference>
<protein>
    <submittedName>
        <fullName evidence="2">DUF2726 domain-containing protein</fullName>
    </submittedName>
</protein>
<dbReference type="InterPro" id="IPR024402">
    <property type="entry name" value="DUF2726"/>
</dbReference>
<name>A0A7L4YQY2_9ACTN</name>
<gene>
    <name evidence="2" type="ORF">EK0264_14325</name>
</gene>
<keyword evidence="3" id="KW-1185">Reference proteome</keyword>
<organism evidence="2 3">
    <name type="scientific">Epidermidibacterium keratini</name>
    <dbReference type="NCBI Taxonomy" id="1891644"/>
    <lineage>
        <taxon>Bacteria</taxon>
        <taxon>Bacillati</taxon>
        <taxon>Actinomycetota</taxon>
        <taxon>Actinomycetes</taxon>
        <taxon>Sporichthyales</taxon>
        <taxon>Sporichthyaceae</taxon>
        <taxon>Epidermidibacterium</taxon>
    </lineage>
</organism>
<proteinExistence type="predicted"/>
<dbReference type="RefSeq" id="WP_159546480.1">
    <property type="nucleotide sequence ID" value="NZ_CP047156.1"/>
</dbReference>
<dbReference type="KEGG" id="eke:EK0264_14325"/>
<reference evidence="2 3" key="1">
    <citation type="journal article" date="2018" name="Int. J. Syst. Evol. Microbiol.">
        <title>Epidermidibacterium keratini gen. nov., sp. nov., a member of the family Sporichthyaceae, isolated from keratin epidermis.</title>
        <authorList>
            <person name="Lee D.G."/>
            <person name="Trujillo M.E."/>
            <person name="Kang S."/>
            <person name="Nam J.J."/>
            <person name="Kim Y.J."/>
        </authorList>
    </citation>
    <scope>NUCLEOTIDE SEQUENCE [LARGE SCALE GENOMIC DNA]</scope>
    <source>
        <strain evidence="2 3">EPI-7</strain>
    </source>
</reference>
<evidence type="ECO:0000313" key="3">
    <source>
        <dbReference type="Proteomes" id="UP000463857"/>
    </source>
</evidence>
<sequence length="348" mass="37584">MDNSGVFEALPGTIDVMRRDAHVLSTLPEGCAVASRAELLGTGVSKRVFSDGRLVRIARGLYCLPDIAADSRALVRAFAERCPEDAVIGGWSAAAVHGIRDAGPTMLSIDPQPVVAYFPRHEHKRPPGFAVMRIDLDPADIEIIDGVSVTGLTRTAYDMVRFTRPLPQAVAILDCFRWSGNPHTVDLDELANLCAAHPRHKGNPMVRLALPLSSSRSRSIAESRVRVRWITEVGVSPHLMLTNANLIADGACYELDLVDLSAGLVIEYDGPHHAGSEQRSIDAAKNAAVADAGLAMLRLNAPELRLGRAGFARLADERRTRAKAAGAHIRAATLVARNELAELPLTYY</sequence>
<dbReference type="AlphaFoldDB" id="A0A7L4YQY2"/>